<dbReference type="PANTHER" id="PTHR31992">
    <property type="entry name" value="DOF ZINC FINGER PROTEIN DOF1.4-RELATED"/>
    <property type="match status" value="1"/>
</dbReference>
<dbReference type="InterPro" id="IPR045174">
    <property type="entry name" value="Dof"/>
</dbReference>
<evidence type="ECO:0000259" key="11">
    <source>
        <dbReference type="PROSITE" id="PS50884"/>
    </source>
</evidence>
<gene>
    <name evidence="12" type="ORF">LSAT_V11C300156440</name>
</gene>
<evidence type="ECO:0000313" key="12">
    <source>
        <dbReference type="EMBL" id="KAJ0219441.1"/>
    </source>
</evidence>
<reference evidence="12 13" key="1">
    <citation type="journal article" date="2017" name="Nat. Commun.">
        <title>Genome assembly with in vitro proximity ligation data and whole-genome triplication in lettuce.</title>
        <authorList>
            <person name="Reyes-Chin-Wo S."/>
            <person name="Wang Z."/>
            <person name="Yang X."/>
            <person name="Kozik A."/>
            <person name="Arikit S."/>
            <person name="Song C."/>
            <person name="Xia L."/>
            <person name="Froenicke L."/>
            <person name="Lavelle D.O."/>
            <person name="Truco M.J."/>
            <person name="Xia R."/>
            <person name="Zhu S."/>
            <person name="Xu C."/>
            <person name="Xu H."/>
            <person name="Xu X."/>
            <person name="Cox K."/>
            <person name="Korf I."/>
            <person name="Meyers B.C."/>
            <person name="Michelmore R.W."/>
        </authorList>
    </citation>
    <scope>NUCLEOTIDE SEQUENCE [LARGE SCALE GENOMIC DNA]</scope>
    <source>
        <strain evidence="13">cv. Salinas</strain>
        <tissue evidence="12">Seedlings</tissue>
    </source>
</reference>
<dbReference type="OrthoDB" id="1927254at2759"/>
<organism evidence="12 13">
    <name type="scientific">Lactuca sativa</name>
    <name type="common">Garden lettuce</name>
    <dbReference type="NCBI Taxonomy" id="4236"/>
    <lineage>
        <taxon>Eukaryota</taxon>
        <taxon>Viridiplantae</taxon>
        <taxon>Streptophyta</taxon>
        <taxon>Embryophyta</taxon>
        <taxon>Tracheophyta</taxon>
        <taxon>Spermatophyta</taxon>
        <taxon>Magnoliopsida</taxon>
        <taxon>eudicotyledons</taxon>
        <taxon>Gunneridae</taxon>
        <taxon>Pentapetalae</taxon>
        <taxon>asterids</taxon>
        <taxon>campanulids</taxon>
        <taxon>Asterales</taxon>
        <taxon>Asteraceae</taxon>
        <taxon>Cichorioideae</taxon>
        <taxon>Cichorieae</taxon>
        <taxon>Lactucinae</taxon>
        <taxon>Lactuca</taxon>
    </lineage>
</organism>
<dbReference type="GO" id="GO:0008270">
    <property type="term" value="F:zinc ion binding"/>
    <property type="evidence" value="ECO:0007669"/>
    <property type="project" value="UniProtKB-KW"/>
</dbReference>
<dbReference type="PROSITE" id="PS01361">
    <property type="entry name" value="ZF_DOF_1"/>
    <property type="match status" value="1"/>
</dbReference>
<evidence type="ECO:0000256" key="4">
    <source>
        <dbReference type="ARBA" id="ARBA00023015"/>
    </source>
</evidence>
<keyword evidence="1 9" id="KW-0479">Metal-binding</keyword>
<dbReference type="InterPro" id="IPR003851">
    <property type="entry name" value="Znf_Dof"/>
</dbReference>
<comment type="subcellular location">
    <subcellularLocation>
        <location evidence="8 9">Nucleus</location>
    </subcellularLocation>
</comment>
<feature type="compositionally biased region" description="Low complexity" evidence="10">
    <location>
        <begin position="36"/>
        <end position="46"/>
    </location>
</feature>
<evidence type="ECO:0000256" key="10">
    <source>
        <dbReference type="SAM" id="MobiDB-lite"/>
    </source>
</evidence>
<feature type="compositionally biased region" description="Basic and acidic residues" evidence="10">
    <location>
        <begin position="23"/>
        <end position="32"/>
    </location>
</feature>
<keyword evidence="13" id="KW-1185">Reference proteome</keyword>
<comment type="caution">
    <text evidence="12">The sequence shown here is derived from an EMBL/GenBank/DDBJ whole genome shotgun (WGS) entry which is preliminary data.</text>
</comment>
<dbReference type="Proteomes" id="UP000235145">
    <property type="component" value="Unassembled WGS sequence"/>
</dbReference>
<dbReference type="PANTHER" id="PTHR31992:SF241">
    <property type="entry name" value="DOF ZINC FINGER PROTEIN"/>
    <property type="match status" value="1"/>
</dbReference>
<name>A0A9R1XN89_LACSA</name>
<proteinExistence type="predicted"/>
<dbReference type="Gramene" id="rna-gnl|WGS:NBSK|LSAT_3X140380_mrna">
    <property type="protein sequence ID" value="cds-PLY67297.1"/>
    <property type="gene ID" value="gene-LSAT_3X140380"/>
</dbReference>
<dbReference type="Pfam" id="PF02701">
    <property type="entry name" value="Zn_ribbon_Dof"/>
    <property type="match status" value="1"/>
</dbReference>
<dbReference type="GO" id="GO:0003700">
    <property type="term" value="F:DNA-binding transcription factor activity"/>
    <property type="evidence" value="ECO:0007669"/>
    <property type="project" value="UniProtKB-UniRule"/>
</dbReference>
<accession>A0A9R1XN89</accession>
<feature type="region of interest" description="Disordered" evidence="10">
    <location>
        <begin position="1"/>
        <end position="48"/>
    </location>
</feature>
<evidence type="ECO:0000256" key="5">
    <source>
        <dbReference type="ARBA" id="ARBA00023125"/>
    </source>
</evidence>
<dbReference type="GO" id="GO:0003677">
    <property type="term" value="F:DNA binding"/>
    <property type="evidence" value="ECO:0007669"/>
    <property type="project" value="UniProtKB-UniRule"/>
</dbReference>
<keyword evidence="5 8" id="KW-0238">DNA-binding</keyword>
<protein>
    <recommendedName>
        <fullName evidence="9">Dof zinc finger protein</fullName>
    </recommendedName>
</protein>
<evidence type="ECO:0000256" key="8">
    <source>
        <dbReference type="PROSITE-ProRule" id="PRU00071"/>
    </source>
</evidence>
<dbReference type="PROSITE" id="PS50884">
    <property type="entry name" value="ZF_DOF_2"/>
    <property type="match status" value="1"/>
</dbReference>
<feature type="domain" description="Dof-type" evidence="11">
    <location>
        <begin position="47"/>
        <end position="101"/>
    </location>
</feature>
<evidence type="ECO:0000256" key="2">
    <source>
        <dbReference type="ARBA" id="ARBA00022771"/>
    </source>
</evidence>
<evidence type="ECO:0000256" key="3">
    <source>
        <dbReference type="ARBA" id="ARBA00022833"/>
    </source>
</evidence>
<keyword evidence="7 8" id="KW-0539">Nucleus</keyword>
<evidence type="ECO:0000256" key="6">
    <source>
        <dbReference type="ARBA" id="ARBA00023163"/>
    </source>
</evidence>
<dbReference type="EMBL" id="NBSK02000003">
    <property type="protein sequence ID" value="KAJ0219441.1"/>
    <property type="molecule type" value="Genomic_DNA"/>
</dbReference>
<evidence type="ECO:0000256" key="1">
    <source>
        <dbReference type="ARBA" id="ARBA00022723"/>
    </source>
</evidence>
<keyword evidence="6 9" id="KW-0804">Transcription</keyword>
<sequence>MDASQWKLEAVNNNNNNNNIDQVEERKVRPQEQEQEQGQAQPAGGPLNCPRCKSSNTKFCYYNNYSLTQPRYLCKACRRYWTQGGSLRNVPVGGGSRKNKRSSSSSITTDQDTQHLNLSFQVQQPDYHHNHNHNHGFSQFLKLPKVENSSNQLINPFGSNSNPVFNVQVDEINGGFQEILLPFGVMMNQQHLSSTRTIREGDAQNMGSTGYWTSTFLGD</sequence>
<dbReference type="GO" id="GO:0005634">
    <property type="term" value="C:nucleus"/>
    <property type="evidence" value="ECO:0007669"/>
    <property type="project" value="UniProtKB-SubCell"/>
</dbReference>
<dbReference type="AlphaFoldDB" id="A0A9R1XN89"/>
<keyword evidence="3 9" id="KW-0862">Zinc</keyword>
<evidence type="ECO:0000256" key="9">
    <source>
        <dbReference type="RuleBase" id="RU369094"/>
    </source>
</evidence>
<comment type="function">
    <text evidence="9">Transcription factor that binds specifically to a 5'-AA[AG]G-3' consensus core sequence.</text>
</comment>
<keyword evidence="4 9" id="KW-0805">Transcription regulation</keyword>
<evidence type="ECO:0000256" key="7">
    <source>
        <dbReference type="ARBA" id="ARBA00023242"/>
    </source>
</evidence>
<feature type="region of interest" description="Disordered" evidence="10">
    <location>
        <begin position="88"/>
        <end position="113"/>
    </location>
</feature>
<evidence type="ECO:0000313" key="13">
    <source>
        <dbReference type="Proteomes" id="UP000235145"/>
    </source>
</evidence>
<keyword evidence="2 8" id="KW-0863">Zinc-finger</keyword>